<proteinExistence type="predicted"/>
<keyword evidence="2" id="KW-1133">Transmembrane helix</keyword>
<comment type="caution">
    <text evidence="3">The sequence shown here is derived from an EMBL/GenBank/DDBJ whole genome shotgun (WGS) entry which is preliminary data.</text>
</comment>
<evidence type="ECO:0000256" key="1">
    <source>
        <dbReference type="SAM" id="MobiDB-lite"/>
    </source>
</evidence>
<protein>
    <submittedName>
        <fullName evidence="3">Uncharacterized protein</fullName>
    </submittedName>
</protein>
<accession>A0ABP5ME64</accession>
<name>A0ABP5ME64_9ACTN</name>
<reference evidence="4" key="1">
    <citation type="journal article" date="2019" name="Int. J. Syst. Evol. Microbiol.">
        <title>The Global Catalogue of Microorganisms (GCM) 10K type strain sequencing project: providing services to taxonomists for standard genome sequencing and annotation.</title>
        <authorList>
            <consortium name="The Broad Institute Genomics Platform"/>
            <consortium name="The Broad Institute Genome Sequencing Center for Infectious Disease"/>
            <person name="Wu L."/>
            <person name="Ma J."/>
        </authorList>
    </citation>
    <scope>NUCLEOTIDE SEQUENCE [LARGE SCALE GENOMIC DNA]</scope>
    <source>
        <strain evidence="4">JCM 13850</strain>
    </source>
</reference>
<feature type="region of interest" description="Disordered" evidence="1">
    <location>
        <begin position="117"/>
        <end position="140"/>
    </location>
</feature>
<keyword evidence="4" id="KW-1185">Reference proteome</keyword>
<evidence type="ECO:0000313" key="3">
    <source>
        <dbReference type="EMBL" id="GAA2170979.1"/>
    </source>
</evidence>
<organism evidence="3 4">
    <name type="scientific">Actinomadura napierensis</name>
    <dbReference type="NCBI Taxonomy" id="267854"/>
    <lineage>
        <taxon>Bacteria</taxon>
        <taxon>Bacillati</taxon>
        <taxon>Actinomycetota</taxon>
        <taxon>Actinomycetes</taxon>
        <taxon>Streptosporangiales</taxon>
        <taxon>Thermomonosporaceae</taxon>
        <taxon>Actinomadura</taxon>
    </lineage>
</organism>
<sequence>MRWSVRCTLGIYLIGFTEGTCAHAWDRGHGGIHAHAFAPSALQVFFVALVVLDPLVVLLIARARPAAAALAGTVTGAGVTANWIANWPHRWAAMVGCGSGRRLEAGWCSGAWTGAASRAGGPTGTDGHPDGRYRTWGIRP</sequence>
<dbReference type="EMBL" id="BAAAMR010000212">
    <property type="protein sequence ID" value="GAA2170979.1"/>
    <property type="molecule type" value="Genomic_DNA"/>
</dbReference>
<gene>
    <name evidence="3" type="ORF">GCM10009727_95850</name>
</gene>
<dbReference type="Proteomes" id="UP001501020">
    <property type="component" value="Unassembled WGS sequence"/>
</dbReference>
<feature type="transmembrane region" description="Helical" evidence="2">
    <location>
        <begin position="40"/>
        <end position="61"/>
    </location>
</feature>
<evidence type="ECO:0000313" key="4">
    <source>
        <dbReference type="Proteomes" id="UP001501020"/>
    </source>
</evidence>
<keyword evidence="2" id="KW-0472">Membrane</keyword>
<evidence type="ECO:0000256" key="2">
    <source>
        <dbReference type="SAM" id="Phobius"/>
    </source>
</evidence>
<keyword evidence="2" id="KW-0812">Transmembrane</keyword>